<dbReference type="Gene3D" id="3.80.10.10">
    <property type="entry name" value="Ribonuclease Inhibitor"/>
    <property type="match status" value="1"/>
</dbReference>
<dbReference type="PANTHER" id="PTHR36766">
    <property type="entry name" value="PLANT BROAD-SPECTRUM MILDEW RESISTANCE PROTEIN RPW8"/>
    <property type="match status" value="1"/>
</dbReference>
<dbReference type="GO" id="GO:0002758">
    <property type="term" value="P:innate immune response-activating signaling pathway"/>
    <property type="evidence" value="ECO:0007669"/>
    <property type="project" value="UniProtKB-ARBA"/>
</dbReference>
<proteinExistence type="predicted"/>
<dbReference type="FunFam" id="1.10.10.10:FF:000322">
    <property type="entry name" value="Probable disease resistance protein At1g63360"/>
    <property type="match status" value="1"/>
</dbReference>
<dbReference type="InterPro" id="IPR003593">
    <property type="entry name" value="AAA+_ATPase"/>
</dbReference>
<dbReference type="Proteomes" id="UP000823388">
    <property type="component" value="Chromosome 8N"/>
</dbReference>
<protein>
    <recommendedName>
        <fullName evidence="5">AAA+ ATPase domain-containing protein</fullName>
    </recommendedName>
</protein>
<dbReference type="InterPro" id="IPR036388">
    <property type="entry name" value="WH-like_DNA-bd_sf"/>
</dbReference>
<keyword evidence="7" id="KW-1185">Reference proteome</keyword>
<dbReference type="SMART" id="SM00382">
    <property type="entry name" value="AAA"/>
    <property type="match status" value="1"/>
</dbReference>
<dbReference type="Gene3D" id="1.10.10.10">
    <property type="entry name" value="Winged helix-like DNA-binding domain superfamily/Winged helix DNA-binding domain"/>
    <property type="match status" value="1"/>
</dbReference>
<evidence type="ECO:0000313" key="6">
    <source>
        <dbReference type="EMBL" id="KAG2559299.1"/>
    </source>
</evidence>
<dbReference type="InterPro" id="IPR027417">
    <property type="entry name" value="P-loop_NTPase"/>
</dbReference>
<dbReference type="InterPro" id="IPR056789">
    <property type="entry name" value="LRR_R13L1-DRL21"/>
</dbReference>
<keyword evidence="1" id="KW-0433">Leucine-rich repeat</keyword>
<gene>
    <name evidence="6" type="ORF">PVAP13_8NG291155</name>
</gene>
<keyword evidence="3" id="KW-0611">Plant defense</keyword>
<dbReference type="GO" id="GO:0009626">
    <property type="term" value="P:plant-type hypersensitive response"/>
    <property type="evidence" value="ECO:0007669"/>
    <property type="project" value="UniProtKB-ARBA"/>
</dbReference>
<evidence type="ECO:0000256" key="1">
    <source>
        <dbReference type="ARBA" id="ARBA00022614"/>
    </source>
</evidence>
<evidence type="ECO:0000256" key="4">
    <source>
        <dbReference type="SAM" id="MobiDB-lite"/>
    </source>
</evidence>
<comment type="caution">
    <text evidence="6">The sequence shown here is derived from an EMBL/GenBank/DDBJ whole genome shotgun (WGS) entry which is preliminary data.</text>
</comment>
<dbReference type="Pfam" id="PF23559">
    <property type="entry name" value="WHD_DRP"/>
    <property type="match status" value="1"/>
</dbReference>
<organism evidence="6 7">
    <name type="scientific">Panicum virgatum</name>
    <name type="common">Blackwell switchgrass</name>
    <dbReference type="NCBI Taxonomy" id="38727"/>
    <lineage>
        <taxon>Eukaryota</taxon>
        <taxon>Viridiplantae</taxon>
        <taxon>Streptophyta</taxon>
        <taxon>Embryophyta</taxon>
        <taxon>Tracheophyta</taxon>
        <taxon>Spermatophyta</taxon>
        <taxon>Magnoliopsida</taxon>
        <taxon>Liliopsida</taxon>
        <taxon>Poales</taxon>
        <taxon>Poaceae</taxon>
        <taxon>PACMAD clade</taxon>
        <taxon>Panicoideae</taxon>
        <taxon>Panicodae</taxon>
        <taxon>Paniceae</taxon>
        <taxon>Panicinae</taxon>
        <taxon>Panicum</taxon>
        <taxon>Panicum sect. Hiantes</taxon>
    </lineage>
</organism>
<feature type="region of interest" description="Disordered" evidence="4">
    <location>
        <begin position="266"/>
        <end position="289"/>
    </location>
</feature>
<dbReference type="AlphaFoldDB" id="A0A8T0PF87"/>
<dbReference type="InterPro" id="IPR058922">
    <property type="entry name" value="WHD_DRP"/>
</dbReference>
<dbReference type="InterPro" id="IPR032675">
    <property type="entry name" value="LRR_dom_sf"/>
</dbReference>
<evidence type="ECO:0000256" key="2">
    <source>
        <dbReference type="ARBA" id="ARBA00022737"/>
    </source>
</evidence>
<accession>A0A8T0PF87</accession>
<reference evidence="6" key="1">
    <citation type="submission" date="2020-05" db="EMBL/GenBank/DDBJ databases">
        <title>WGS assembly of Panicum virgatum.</title>
        <authorList>
            <person name="Lovell J.T."/>
            <person name="Jenkins J."/>
            <person name="Shu S."/>
            <person name="Juenger T.E."/>
            <person name="Schmutz J."/>
        </authorList>
    </citation>
    <scope>NUCLEOTIDE SEQUENCE</scope>
    <source>
        <strain evidence="6">AP13</strain>
    </source>
</reference>
<evidence type="ECO:0000259" key="5">
    <source>
        <dbReference type="SMART" id="SM00382"/>
    </source>
</evidence>
<keyword evidence="2" id="KW-0677">Repeat</keyword>
<dbReference type="GO" id="GO:0043531">
    <property type="term" value="F:ADP binding"/>
    <property type="evidence" value="ECO:0007669"/>
    <property type="project" value="InterPro"/>
</dbReference>
<feature type="domain" description="AAA+ ATPase" evidence="5">
    <location>
        <begin position="332"/>
        <end position="476"/>
    </location>
</feature>
<dbReference type="PANTHER" id="PTHR36766:SF64">
    <property type="entry name" value="OS12G0206100 PROTEIN"/>
    <property type="match status" value="1"/>
</dbReference>
<dbReference type="SUPFAM" id="SSF52047">
    <property type="entry name" value="RNI-like"/>
    <property type="match status" value="1"/>
</dbReference>
<evidence type="ECO:0000313" key="7">
    <source>
        <dbReference type="Proteomes" id="UP000823388"/>
    </source>
</evidence>
<dbReference type="Gene3D" id="3.40.50.300">
    <property type="entry name" value="P-loop containing nucleotide triphosphate hydrolases"/>
    <property type="match status" value="1"/>
</dbReference>
<dbReference type="SUPFAM" id="SSF52540">
    <property type="entry name" value="P-loop containing nucleoside triphosphate hydrolases"/>
    <property type="match status" value="1"/>
</dbReference>
<sequence length="1054" mass="120373">MANPWGIEAVGSSIVIMGWLLSPVLSFLVNKFFANLSLDTSRKLRKLEIDTIPSLKETVRKVEEQRMLGEVKGKGSESDLATLRKIEDDLKSALYEAEDILDLVDYYRIEKKVKGDGPSWISRAAGACITRCKGTWLIFPRCIERIRAALLQCAKGLCWLGATLCRSGEQLPVSQRPSDSNPVMQKLRAMDIKALCQSMMRWLAETYVAACHYRDLSYEVVGVNKTNKKDDIAVDVFFLTIDGKSLRKRIEDIENIFNDLKNSPLLSQQCSSSSEIPAKSTSEKSSRQEQIVDSHIMILQKVFGRDKERKDISRKLREGPDGYGLSSNSSRPYSVIGIHGITGSGKSTLAQYVCEYEKKAQDKHFDLIMFSHVSTTFRVDKIFRDILEQITKVRPSDTERLQNIQKEVKEKLQGKRFLLVLDDLWVNNDKQMEQDILLDALDVGQSGSRILVTAQRQDAAAALGCAQEQIPIPDLEEEEYLSLFMHHARSGAIGNDTEYERIGIKIANKLRRSPISAVTVGKQLRRNTRIGFWEATANDVVLNETMGALWWSYQQLGADTRRCFAYCSTFPRGYKLKRDELVRIWIAQGFVNANSDEKGELEDVGNHYFDELLTFSFLMQVQRKFTTHDLLHELAERVAGSDFHRIDLNGSPKDIPAGVRHVFIGANNGAKVVVEKNLDFRNLRTLIIKERYTGTDRTTQPMDDLEEVFHWLFMRLKELRVLIVKLNHGPKVVSVPASIDQMKHLRYLGLRFPGDKLILPSTFSKLYHMQTIFVKRDSSYMRVSCPEDMANLIHLRHVTAWMPFPNVHRLTSLQTLTHFDVKEEQGYELKQLKHLNKLRGALRIWGLEIVGSKEEALEAQLACKQRLTKLVLRFSNDTCNPDVTAEVLEGLCPPKDLVDLTIQFYKGSRYPSWMLSRQHPDAPKHLQKLRLAFNSIRLASIPEDSELFTHLRELRISHCDWDRLPGNMEHLVSLQNLIIRGCDEMKLLPTLPQSLRMIQISYSDVLRTTCKEEGHQNWQKIQHIPEKNFFIRKLSSGEHTSGDESVSGTLGRPV</sequence>
<dbReference type="InterPro" id="IPR002182">
    <property type="entry name" value="NB-ARC"/>
</dbReference>
<evidence type="ECO:0000256" key="3">
    <source>
        <dbReference type="ARBA" id="ARBA00022821"/>
    </source>
</evidence>
<dbReference type="GO" id="GO:0042742">
    <property type="term" value="P:defense response to bacterium"/>
    <property type="evidence" value="ECO:0007669"/>
    <property type="project" value="UniProtKB-ARBA"/>
</dbReference>
<dbReference type="PRINTS" id="PR00364">
    <property type="entry name" value="DISEASERSIST"/>
</dbReference>
<name>A0A8T0PF87_PANVG</name>
<dbReference type="EMBL" id="CM029052">
    <property type="protein sequence ID" value="KAG2559299.1"/>
    <property type="molecule type" value="Genomic_DNA"/>
</dbReference>
<dbReference type="Pfam" id="PF25019">
    <property type="entry name" value="LRR_R13L1-DRL21"/>
    <property type="match status" value="1"/>
</dbReference>
<dbReference type="Pfam" id="PF00931">
    <property type="entry name" value="NB-ARC"/>
    <property type="match status" value="1"/>
</dbReference>